<name>A0ABR1DSP1_NECAM</name>
<evidence type="ECO:0000313" key="11">
    <source>
        <dbReference type="Proteomes" id="UP001303046"/>
    </source>
</evidence>
<feature type="coiled-coil region" evidence="7">
    <location>
        <begin position="378"/>
        <end position="419"/>
    </location>
</feature>
<dbReference type="PANTHER" id="PTHR13044">
    <property type="entry name" value="ACTIVATING TRANSCRIPTION FACTOR ATF 4/5"/>
    <property type="match status" value="1"/>
</dbReference>
<proteinExistence type="inferred from homology"/>
<keyword evidence="4" id="KW-0238">DNA-binding</keyword>
<organism evidence="10 11">
    <name type="scientific">Necator americanus</name>
    <name type="common">Human hookworm</name>
    <dbReference type="NCBI Taxonomy" id="51031"/>
    <lineage>
        <taxon>Eukaryota</taxon>
        <taxon>Metazoa</taxon>
        <taxon>Ecdysozoa</taxon>
        <taxon>Nematoda</taxon>
        <taxon>Chromadorea</taxon>
        <taxon>Rhabditida</taxon>
        <taxon>Rhabditina</taxon>
        <taxon>Rhabditomorpha</taxon>
        <taxon>Strongyloidea</taxon>
        <taxon>Ancylostomatidae</taxon>
        <taxon>Bunostominae</taxon>
        <taxon>Necator</taxon>
    </lineage>
</organism>
<keyword evidence="11" id="KW-1185">Reference proteome</keyword>
<keyword evidence="5" id="KW-0804">Transcription</keyword>
<evidence type="ECO:0000259" key="9">
    <source>
        <dbReference type="PROSITE" id="PS50217"/>
    </source>
</evidence>
<dbReference type="SUPFAM" id="SSF57959">
    <property type="entry name" value="Leucine zipper domain"/>
    <property type="match status" value="1"/>
</dbReference>
<dbReference type="InterPro" id="IPR004827">
    <property type="entry name" value="bZIP"/>
</dbReference>
<keyword evidence="3" id="KW-0805">Transcription regulation</keyword>
<dbReference type="PANTHER" id="PTHR13044:SF14">
    <property type="entry name" value="CRYPTOCEPHAL, ISOFORM A"/>
    <property type="match status" value="1"/>
</dbReference>
<comment type="caution">
    <text evidence="10">The sequence shown here is derived from an EMBL/GenBank/DDBJ whole genome shotgun (WGS) entry which is preliminary data.</text>
</comment>
<dbReference type="PROSITE" id="PS50217">
    <property type="entry name" value="BZIP"/>
    <property type="match status" value="1"/>
</dbReference>
<dbReference type="EMBL" id="JAVFWL010000005">
    <property type="protein sequence ID" value="KAK6753370.1"/>
    <property type="molecule type" value="Genomic_DNA"/>
</dbReference>
<dbReference type="Proteomes" id="UP001303046">
    <property type="component" value="Unassembled WGS sequence"/>
</dbReference>
<evidence type="ECO:0000256" key="7">
    <source>
        <dbReference type="SAM" id="Coils"/>
    </source>
</evidence>
<keyword evidence="7" id="KW-0175">Coiled coil</keyword>
<evidence type="ECO:0000256" key="3">
    <source>
        <dbReference type="ARBA" id="ARBA00023015"/>
    </source>
</evidence>
<sequence>MCSVHVVLHSLLLQDSSSNFDFLYILKANFDFLHILTDLYERMSESSCASYAIEQELFDDVCLPNSAVDPYWVWGAEETSFARCPECTQEESVFLSGPPSTLPSLPYAKSQTSPSCDPPPRLVHSRNALVSADEGLLLENSPQIESTLPHLLSNSSSQFISSPPLEHQFNSTYSQYSDYESSYTSGNSFYCPSSSSTISFSSSNSVSSVHENNDFASWSGSTCSENDINFGAGIYSEGDGLTTFHSSKCQFMDNREPPDFSFIDEIYESVAAEIDAEKAAFSCPQSSINEKTAPSISLSVGQPLTIIGADGKEFRVVVEEVEQNPRESKRRTSSTLAMKRQIPLSSKRAERTRLTNTTVEEMASRKREQNRRAAERYRQKHRVVKDFEKEEKKRLEKRNVFLRSEATRLQKEIMELKTALLGTAGRTRSG</sequence>
<dbReference type="CDD" id="cd14692">
    <property type="entry name" value="bZIP_ATF4"/>
    <property type="match status" value="1"/>
</dbReference>
<dbReference type="Gene3D" id="1.20.5.170">
    <property type="match status" value="1"/>
</dbReference>
<feature type="region of interest" description="Disordered" evidence="8">
    <location>
        <begin position="323"/>
        <end position="347"/>
    </location>
</feature>
<evidence type="ECO:0000256" key="1">
    <source>
        <dbReference type="ARBA" id="ARBA00004123"/>
    </source>
</evidence>
<feature type="domain" description="BZIP" evidence="9">
    <location>
        <begin position="360"/>
        <end position="420"/>
    </location>
</feature>
<gene>
    <name evidence="10" type="primary">Necator_chrV.g17556</name>
    <name evidence="10" type="ORF">RB195_012766</name>
</gene>
<accession>A0ABR1DSP1</accession>
<keyword evidence="6" id="KW-0539">Nucleus</keyword>
<evidence type="ECO:0000256" key="5">
    <source>
        <dbReference type="ARBA" id="ARBA00023163"/>
    </source>
</evidence>
<evidence type="ECO:0000256" key="8">
    <source>
        <dbReference type="SAM" id="MobiDB-lite"/>
    </source>
</evidence>
<evidence type="ECO:0000256" key="4">
    <source>
        <dbReference type="ARBA" id="ARBA00023125"/>
    </source>
</evidence>
<evidence type="ECO:0000256" key="2">
    <source>
        <dbReference type="ARBA" id="ARBA00007163"/>
    </source>
</evidence>
<protein>
    <recommendedName>
        <fullName evidence="9">BZIP domain-containing protein</fullName>
    </recommendedName>
</protein>
<comment type="similarity">
    <text evidence="2">Belongs to the bZIP family.</text>
</comment>
<evidence type="ECO:0000256" key="6">
    <source>
        <dbReference type="ARBA" id="ARBA00023242"/>
    </source>
</evidence>
<dbReference type="InterPro" id="IPR046347">
    <property type="entry name" value="bZIP_sf"/>
</dbReference>
<dbReference type="PROSITE" id="PS00036">
    <property type="entry name" value="BZIP_BASIC"/>
    <property type="match status" value="1"/>
</dbReference>
<comment type="subcellular location">
    <subcellularLocation>
        <location evidence="1">Nucleus</location>
    </subcellularLocation>
</comment>
<reference evidence="10 11" key="1">
    <citation type="submission" date="2023-08" db="EMBL/GenBank/DDBJ databases">
        <title>A Necator americanus chromosomal reference genome.</title>
        <authorList>
            <person name="Ilik V."/>
            <person name="Petrzelkova K.J."/>
            <person name="Pardy F."/>
            <person name="Fuh T."/>
            <person name="Niatou-Singa F.S."/>
            <person name="Gouil Q."/>
            <person name="Baker L."/>
            <person name="Ritchie M.E."/>
            <person name="Jex A.R."/>
            <person name="Gazzola D."/>
            <person name="Li H."/>
            <person name="Toshio Fujiwara R."/>
            <person name="Zhan B."/>
            <person name="Aroian R.V."/>
            <person name="Pafco B."/>
            <person name="Schwarz E.M."/>
        </authorList>
    </citation>
    <scope>NUCLEOTIDE SEQUENCE [LARGE SCALE GENOMIC DNA]</scope>
    <source>
        <strain evidence="10 11">Aroian</strain>
        <tissue evidence="10">Whole animal</tissue>
    </source>
</reference>
<evidence type="ECO:0000313" key="10">
    <source>
        <dbReference type="EMBL" id="KAK6753370.1"/>
    </source>
</evidence>